<keyword evidence="2" id="KW-0032">Aminotransferase</keyword>
<dbReference type="InterPro" id="IPR000192">
    <property type="entry name" value="Aminotrans_V_dom"/>
</dbReference>
<gene>
    <name evidence="2" type="ORF">GCM10023322_46610</name>
</gene>
<dbReference type="PANTHER" id="PTHR14237:SF19">
    <property type="entry name" value="MITOCHONDRIAL AMIDOXIME REDUCING COMPONENT 1"/>
    <property type="match status" value="1"/>
</dbReference>
<dbReference type="GO" id="GO:0008483">
    <property type="term" value="F:transaminase activity"/>
    <property type="evidence" value="ECO:0007669"/>
    <property type="project" value="UniProtKB-KW"/>
</dbReference>
<name>A0ABP9S5D8_9ACTN</name>
<protein>
    <submittedName>
        <fullName evidence="2">Aminotransferase class V-fold PLP-dependent enzyme</fullName>
    </submittedName>
</protein>
<dbReference type="Pfam" id="PF00266">
    <property type="entry name" value="Aminotran_5"/>
    <property type="match status" value="1"/>
</dbReference>
<organism evidence="2 3">
    <name type="scientific">Rugosimonospora acidiphila</name>
    <dbReference type="NCBI Taxonomy" id="556531"/>
    <lineage>
        <taxon>Bacteria</taxon>
        <taxon>Bacillati</taxon>
        <taxon>Actinomycetota</taxon>
        <taxon>Actinomycetes</taxon>
        <taxon>Micromonosporales</taxon>
        <taxon>Micromonosporaceae</taxon>
        <taxon>Rugosimonospora</taxon>
    </lineage>
</organism>
<evidence type="ECO:0000259" key="1">
    <source>
        <dbReference type="Pfam" id="PF00266"/>
    </source>
</evidence>
<dbReference type="Proteomes" id="UP001501570">
    <property type="component" value="Unassembled WGS sequence"/>
</dbReference>
<dbReference type="RefSeq" id="WP_345632814.1">
    <property type="nucleotide sequence ID" value="NZ_BAABJQ010000014.1"/>
</dbReference>
<dbReference type="Gene3D" id="3.90.1150.10">
    <property type="entry name" value="Aspartate Aminotransferase, domain 1"/>
    <property type="match status" value="1"/>
</dbReference>
<keyword evidence="3" id="KW-1185">Reference proteome</keyword>
<keyword evidence="2" id="KW-0808">Transferase</keyword>
<proteinExistence type="predicted"/>
<reference evidence="3" key="1">
    <citation type="journal article" date="2019" name="Int. J. Syst. Evol. Microbiol.">
        <title>The Global Catalogue of Microorganisms (GCM) 10K type strain sequencing project: providing services to taxonomists for standard genome sequencing and annotation.</title>
        <authorList>
            <consortium name="The Broad Institute Genomics Platform"/>
            <consortium name="The Broad Institute Genome Sequencing Center for Infectious Disease"/>
            <person name="Wu L."/>
            <person name="Ma J."/>
        </authorList>
    </citation>
    <scope>NUCLEOTIDE SEQUENCE [LARGE SCALE GENOMIC DNA]</scope>
    <source>
        <strain evidence="3">JCM 18304</strain>
    </source>
</reference>
<sequence length="489" mass="53203">MTGNLTLPAAPTDGSPEFLARYPRYAGTGRLDELRATEYPHLDTDGGIYLDYTGAGVPAAAQLARHAQRLTTRCYGNPHSQNPTARASDDLVASARRAVLAHLNAPADQYTVVFTANATAACRLVGEAYPFGYRRGLVLTFDNHNSVNGIRQFARGRHARVRYVPVTPGDLRVDEREVVAALRRSGRLGSRRRGLFAFPAQSNFTGVRHPLAWVGLAQEHGYDVLLDAAAYLPTGRLDLTEVPADFVCVSWYKVFGYPTGIGCLVARRDALARLRRPWFAGGTIVAVSVQPNWHLLLDNESAFEDGTLNFLGIPDVEFGLSWVNGIGLDVIGCRVECLTGWLLERLRDLRHSNGAPMVLLYGPPDLRDRGGTVAFNFLDPDGGVVDERLVAAESARAGISLRTGCFCNPGAGEGAFGIGRRRLRGSTGWGVRTVDEYLRFMGSPTGGAIRVSLGLASTFSDVERFLAFAEDTYRDRRPDPAGLPPRLVC</sequence>
<dbReference type="SUPFAM" id="SSF53383">
    <property type="entry name" value="PLP-dependent transferases"/>
    <property type="match status" value="1"/>
</dbReference>
<feature type="domain" description="Aminotransferase class V" evidence="1">
    <location>
        <begin position="48"/>
        <end position="465"/>
    </location>
</feature>
<accession>A0ABP9S5D8</accession>
<comment type="caution">
    <text evidence="2">The sequence shown here is derived from an EMBL/GenBank/DDBJ whole genome shotgun (WGS) entry which is preliminary data.</text>
</comment>
<dbReference type="InterPro" id="IPR015422">
    <property type="entry name" value="PyrdxlP-dep_Trfase_small"/>
</dbReference>
<evidence type="ECO:0000313" key="2">
    <source>
        <dbReference type="EMBL" id="GAA5190740.1"/>
    </source>
</evidence>
<dbReference type="InterPro" id="IPR015421">
    <property type="entry name" value="PyrdxlP-dep_Trfase_major"/>
</dbReference>
<dbReference type="InterPro" id="IPR015424">
    <property type="entry name" value="PyrdxlP-dep_Trfase"/>
</dbReference>
<evidence type="ECO:0000313" key="3">
    <source>
        <dbReference type="Proteomes" id="UP001501570"/>
    </source>
</evidence>
<dbReference type="Gene3D" id="3.40.640.10">
    <property type="entry name" value="Type I PLP-dependent aspartate aminotransferase-like (Major domain)"/>
    <property type="match status" value="1"/>
</dbReference>
<dbReference type="PANTHER" id="PTHR14237">
    <property type="entry name" value="MOLYBDOPTERIN COFACTOR SULFURASE MOSC"/>
    <property type="match status" value="1"/>
</dbReference>
<dbReference type="EMBL" id="BAABJQ010000014">
    <property type="protein sequence ID" value="GAA5190740.1"/>
    <property type="molecule type" value="Genomic_DNA"/>
</dbReference>